<evidence type="ECO:0000313" key="3">
    <source>
        <dbReference type="Proteomes" id="UP000198571"/>
    </source>
</evidence>
<dbReference type="Proteomes" id="UP000198571">
    <property type="component" value="Unassembled WGS sequence"/>
</dbReference>
<accession>A0A1H9WPD7</accession>
<dbReference type="AlphaFoldDB" id="A0A1H9WPD7"/>
<organism evidence="2 3">
    <name type="scientific">Salipaludibacillus aurantiacus</name>
    <dbReference type="NCBI Taxonomy" id="1601833"/>
    <lineage>
        <taxon>Bacteria</taxon>
        <taxon>Bacillati</taxon>
        <taxon>Bacillota</taxon>
        <taxon>Bacilli</taxon>
        <taxon>Bacillales</taxon>
        <taxon>Bacillaceae</taxon>
    </lineage>
</organism>
<dbReference type="PROSITE" id="PS51257">
    <property type="entry name" value="PROKAR_LIPOPROTEIN"/>
    <property type="match status" value="1"/>
</dbReference>
<keyword evidence="1" id="KW-0732">Signal</keyword>
<evidence type="ECO:0000313" key="2">
    <source>
        <dbReference type="EMBL" id="SES35786.1"/>
    </source>
</evidence>
<dbReference type="OrthoDB" id="2436339at2"/>
<sequence length="223" mass="26698">MFKIYVLPALCTFCLLFFVSCNDSNSESSQVVSEESNPVEIIFGENYSNLTSEDYEELTAHAIDVYEEETSVFKPDRENIKKWFVRYYIQKYEYNEDWSEEEMFQMAEERFEYEQAWINYAEEQYSVSVSDEEVDSQARYNLEIYQNNLPPSIRGMSEAMDLSVEEFMIEFDRDHAKRTVLWETLEPVLLQKYEEEDARRLDSVYLGQKYKQEVESYMEDSNI</sequence>
<dbReference type="RefSeq" id="WP_093055027.1">
    <property type="nucleotide sequence ID" value="NZ_FOGT01000018.1"/>
</dbReference>
<dbReference type="EMBL" id="FOGT01000018">
    <property type="protein sequence ID" value="SES35786.1"/>
    <property type="molecule type" value="Genomic_DNA"/>
</dbReference>
<feature type="signal peptide" evidence="1">
    <location>
        <begin position="1"/>
        <end position="22"/>
    </location>
</feature>
<reference evidence="3" key="1">
    <citation type="submission" date="2016-10" db="EMBL/GenBank/DDBJ databases">
        <authorList>
            <person name="Varghese N."/>
            <person name="Submissions S."/>
        </authorList>
    </citation>
    <scope>NUCLEOTIDE SEQUENCE [LARGE SCALE GENOMIC DNA]</scope>
    <source>
        <strain evidence="3">S9</strain>
    </source>
</reference>
<evidence type="ECO:0000256" key="1">
    <source>
        <dbReference type="SAM" id="SignalP"/>
    </source>
</evidence>
<protein>
    <submittedName>
        <fullName evidence="2">Uncharacterized protein</fullName>
    </submittedName>
</protein>
<name>A0A1H9WPD7_9BACI</name>
<feature type="chain" id="PRO_5038894118" evidence="1">
    <location>
        <begin position="23"/>
        <end position="223"/>
    </location>
</feature>
<proteinExistence type="predicted"/>
<keyword evidence="3" id="KW-1185">Reference proteome</keyword>
<gene>
    <name evidence="2" type="ORF">SAMN05518684_11886</name>
</gene>